<feature type="repeat" description="ANK" evidence="1">
    <location>
        <begin position="547"/>
        <end position="579"/>
    </location>
</feature>
<dbReference type="EMBL" id="DS113277">
    <property type="protein sequence ID" value="EAY13990.1"/>
    <property type="molecule type" value="Genomic_DNA"/>
</dbReference>
<feature type="repeat" description="ANK" evidence="1">
    <location>
        <begin position="448"/>
        <end position="480"/>
    </location>
</feature>
<reference evidence="3" key="2">
    <citation type="journal article" date="2007" name="Science">
        <title>Draft genome sequence of the sexually transmitted pathogen Trichomonas vaginalis.</title>
        <authorList>
            <person name="Carlton J.M."/>
            <person name="Hirt R.P."/>
            <person name="Silva J.C."/>
            <person name="Delcher A.L."/>
            <person name="Schatz M."/>
            <person name="Zhao Q."/>
            <person name="Wortman J.R."/>
            <person name="Bidwell S.L."/>
            <person name="Alsmark U.C.M."/>
            <person name="Besteiro S."/>
            <person name="Sicheritz-Ponten T."/>
            <person name="Noel C.J."/>
            <person name="Dacks J.B."/>
            <person name="Foster P.G."/>
            <person name="Simillion C."/>
            <person name="Van de Peer Y."/>
            <person name="Miranda-Saavedra D."/>
            <person name="Barton G.J."/>
            <person name="Westrop G.D."/>
            <person name="Mueller S."/>
            <person name="Dessi D."/>
            <person name="Fiori P.L."/>
            <person name="Ren Q."/>
            <person name="Paulsen I."/>
            <person name="Zhang H."/>
            <person name="Bastida-Corcuera F.D."/>
            <person name="Simoes-Barbosa A."/>
            <person name="Brown M.T."/>
            <person name="Hayes R.D."/>
            <person name="Mukherjee M."/>
            <person name="Okumura C.Y."/>
            <person name="Schneider R."/>
            <person name="Smith A.J."/>
            <person name="Vanacova S."/>
            <person name="Villalvazo M."/>
            <person name="Haas B.J."/>
            <person name="Pertea M."/>
            <person name="Feldblyum T.V."/>
            <person name="Utterback T.R."/>
            <person name="Shu C.L."/>
            <person name="Osoegawa K."/>
            <person name="de Jong P.J."/>
            <person name="Hrdy I."/>
            <person name="Horvathova L."/>
            <person name="Zubacova Z."/>
            <person name="Dolezal P."/>
            <person name="Malik S.B."/>
            <person name="Logsdon J.M. Jr."/>
            <person name="Henze K."/>
            <person name="Gupta A."/>
            <person name="Wang C.C."/>
            <person name="Dunne R.L."/>
            <person name="Upcroft J.A."/>
            <person name="Upcroft P."/>
            <person name="White O."/>
            <person name="Salzberg S.L."/>
            <person name="Tang P."/>
            <person name="Chiu C.-H."/>
            <person name="Lee Y.-S."/>
            <person name="Embley T.M."/>
            <person name="Coombs G.H."/>
            <person name="Mottram J.C."/>
            <person name="Tachezy J."/>
            <person name="Fraser-Liggett C.M."/>
            <person name="Johnson P.J."/>
        </authorList>
    </citation>
    <scope>NUCLEOTIDE SEQUENCE [LARGE SCALE GENOMIC DNA]</scope>
    <source>
        <strain evidence="3">G3</strain>
    </source>
</reference>
<evidence type="ECO:0000256" key="1">
    <source>
        <dbReference type="PROSITE-ProRule" id="PRU00023"/>
    </source>
</evidence>
<keyword evidence="4" id="KW-1185">Reference proteome</keyword>
<dbReference type="OrthoDB" id="6718656at2759"/>
<dbReference type="SUPFAM" id="SSF140860">
    <property type="entry name" value="Pseudo ankyrin repeat-like"/>
    <property type="match status" value="1"/>
</dbReference>
<dbReference type="VEuPathDB" id="TrichDB:TVAG_491290"/>
<feature type="repeat" description="ANK" evidence="1">
    <location>
        <begin position="382"/>
        <end position="414"/>
    </location>
</feature>
<dbReference type="InterPro" id="IPR036770">
    <property type="entry name" value="Ankyrin_rpt-contain_sf"/>
</dbReference>
<feature type="repeat" description="ANK" evidence="1">
    <location>
        <begin position="481"/>
        <end position="513"/>
    </location>
</feature>
<gene>
    <name evidence="3" type="ORF">TVAG_491290</name>
</gene>
<dbReference type="Gene3D" id="1.25.40.20">
    <property type="entry name" value="Ankyrin repeat-containing domain"/>
    <property type="match status" value="2"/>
</dbReference>
<sequence>MSDHDIHPKKYFELRSAHKDYINSYTALYRLKTEKEEELNSIYEMIKTELIDSKKYLPKNIIRDILDIIPFNNRYAKSYLYLAKRISDDYQVKETSKIPLVSNCLFYKEYGITLDKSEHLEKYYLDDLDFQTENTIYKAIVDNDKEKFIQFIERDDFDKDEILQSLLYPNSRERYSLLELCCYHGAVDCFKLLRTKFKSDITQKCLQFSFLGGNPEIMSECFNDRSLFFQKPDEICMQYAIISHNIDFVTFLMNEHKLEIDLEYCGMHKNLELFLIYFDQTNDFKKCFVYSAMFGITSLCEYFLSHGAKINDKDDFGKTALHYAAKYNNKEAAELLISCRAKINEKDKDKKTALHYAAECNSKETAEFLISHGAKINEKDKDKLTPLHYAARYNREEIAELLISHGAKINEKSREKKIALHYAANYNNKEIAELFLSHGAKINEKDEYGKMALHYAAECSNKEIAELLISHGAKINDKDKYGSTALHYAAFLGKKEIIKLLISYGANINEKDSSGETALFLGVKFGNKEITELLISYGAKINEKNIFGKTALYHAVDLQKKEIIKLLILNGANINEKYENGETVLHIAEQKHDKEIVELLISNGREGQSCYLSLFHKNIMGKKLSYS</sequence>
<dbReference type="InParanoid" id="A2E071"/>
<dbReference type="InterPro" id="IPR002110">
    <property type="entry name" value="Ankyrin_rpt"/>
</dbReference>
<dbReference type="PANTHER" id="PTHR24182:SF13">
    <property type="entry name" value="LD18443P"/>
    <property type="match status" value="1"/>
</dbReference>
<dbReference type="STRING" id="5722.A2E071"/>
<organism evidence="3 4">
    <name type="scientific">Trichomonas vaginalis (strain ATCC PRA-98 / G3)</name>
    <dbReference type="NCBI Taxonomy" id="412133"/>
    <lineage>
        <taxon>Eukaryota</taxon>
        <taxon>Metamonada</taxon>
        <taxon>Parabasalia</taxon>
        <taxon>Trichomonadida</taxon>
        <taxon>Trichomonadidae</taxon>
        <taxon>Trichomonas</taxon>
    </lineage>
</organism>
<dbReference type="Pfam" id="PF13637">
    <property type="entry name" value="Ank_4"/>
    <property type="match status" value="1"/>
</dbReference>
<proteinExistence type="predicted"/>
<evidence type="ECO:0000313" key="3">
    <source>
        <dbReference type="EMBL" id="EAY13990.1"/>
    </source>
</evidence>
<keyword evidence="1" id="KW-0040">ANK repeat</keyword>
<accession>A2E071</accession>
<dbReference type="RefSeq" id="XP_001326213.1">
    <property type="nucleotide sequence ID" value="XM_001326178.1"/>
</dbReference>
<feature type="repeat" description="ANK" evidence="1">
    <location>
        <begin position="316"/>
        <end position="348"/>
    </location>
</feature>
<dbReference type="PROSITE" id="PS50297">
    <property type="entry name" value="ANK_REP_REGION"/>
    <property type="match status" value="9"/>
</dbReference>
<feature type="domain" description="DUF3447" evidence="2">
    <location>
        <begin position="197"/>
        <end position="277"/>
    </location>
</feature>
<dbReference type="eggNOG" id="KOG4177">
    <property type="taxonomic scope" value="Eukaryota"/>
</dbReference>
<dbReference type="PRINTS" id="PR01415">
    <property type="entry name" value="ANKYRIN"/>
</dbReference>
<dbReference type="Pfam" id="PF11929">
    <property type="entry name" value="DUF3447"/>
    <property type="match status" value="1"/>
</dbReference>
<dbReference type="Pfam" id="PF12796">
    <property type="entry name" value="Ank_2"/>
    <property type="match status" value="3"/>
</dbReference>
<dbReference type="Pfam" id="PF00023">
    <property type="entry name" value="Ank"/>
    <property type="match status" value="1"/>
</dbReference>
<dbReference type="PANTHER" id="PTHR24182">
    <property type="entry name" value="ANKYRIN REPEAT AND SOCS BOX CONTAINING 4"/>
    <property type="match status" value="1"/>
</dbReference>
<feature type="repeat" description="ANK" evidence="1">
    <location>
        <begin position="349"/>
        <end position="381"/>
    </location>
</feature>
<evidence type="ECO:0000313" key="4">
    <source>
        <dbReference type="Proteomes" id="UP000001542"/>
    </source>
</evidence>
<dbReference type="SMART" id="SM00248">
    <property type="entry name" value="ANK"/>
    <property type="match status" value="12"/>
</dbReference>
<dbReference type="SUPFAM" id="SSF48403">
    <property type="entry name" value="Ankyrin repeat"/>
    <property type="match status" value="1"/>
</dbReference>
<dbReference type="VEuPathDB" id="TrichDB:TVAGG3_0219510"/>
<feature type="repeat" description="ANK" evidence="1">
    <location>
        <begin position="415"/>
        <end position="447"/>
    </location>
</feature>
<dbReference type="InterPro" id="IPR020683">
    <property type="entry name" value="DUF3447"/>
</dbReference>
<evidence type="ECO:0000259" key="2">
    <source>
        <dbReference type="Pfam" id="PF11929"/>
    </source>
</evidence>
<dbReference type="Proteomes" id="UP000001542">
    <property type="component" value="Unassembled WGS sequence"/>
</dbReference>
<dbReference type="PROSITE" id="PS50088">
    <property type="entry name" value="ANK_REPEAT"/>
    <property type="match status" value="9"/>
</dbReference>
<reference evidence="3" key="1">
    <citation type="submission" date="2006-10" db="EMBL/GenBank/DDBJ databases">
        <authorList>
            <person name="Amadeo P."/>
            <person name="Zhao Q."/>
            <person name="Wortman J."/>
            <person name="Fraser-Liggett C."/>
            <person name="Carlton J."/>
        </authorList>
    </citation>
    <scope>NUCLEOTIDE SEQUENCE</scope>
    <source>
        <strain evidence="3">G3</strain>
    </source>
</reference>
<feature type="repeat" description="ANK" evidence="1">
    <location>
        <begin position="514"/>
        <end position="546"/>
    </location>
</feature>
<dbReference type="AlphaFoldDB" id="A2E071"/>
<protein>
    <submittedName>
        <fullName evidence="3">Ankyrin repeat protein, putative</fullName>
    </submittedName>
</protein>
<dbReference type="SMR" id="A2E071"/>
<dbReference type="KEGG" id="tva:4771978"/>
<feature type="repeat" description="ANK" evidence="1">
    <location>
        <begin position="580"/>
        <end position="604"/>
    </location>
</feature>
<name>A2E071_TRIV3</name>